<reference evidence="1" key="1">
    <citation type="submission" date="2014-11" db="EMBL/GenBank/DDBJ databases">
        <authorList>
            <person name="Amaro Gonzalez C."/>
        </authorList>
    </citation>
    <scope>NUCLEOTIDE SEQUENCE</scope>
</reference>
<evidence type="ECO:0000313" key="1">
    <source>
        <dbReference type="EMBL" id="JAH08788.1"/>
    </source>
</evidence>
<protein>
    <submittedName>
        <fullName evidence="1">Uncharacterized protein</fullName>
    </submittedName>
</protein>
<dbReference type="EMBL" id="GBXM01099789">
    <property type="protein sequence ID" value="JAH08788.1"/>
    <property type="molecule type" value="Transcribed_RNA"/>
</dbReference>
<accession>A0A0E9PY61</accession>
<organism evidence="1">
    <name type="scientific">Anguilla anguilla</name>
    <name type="common">European freshwater eel</name>
    <name type="synonym">Muraena anguilla</name>
    <dbReference type="NCBI Taxonomy" id="7936"/>
    <lineage>
        <taxon>Eukaryota</taxon>
        <taxon>Metazoa</taxon>
        <taxon>Chordata</taxon>
        <taxon>Craniata</taxon>
        <taxon>Vertebrata</taxon>
        <taxon>Euteleostomi</taxon>
        <taxon>Actinopterygii</taxon>
        <taxon>Neopterygii</taxon>
        <taxon>Teleostei</taxon>
        <taxon>Anguilliformes</taxon>
        <taxon>Anguillidae</taxon>
        <taxon>Anguilla</taxon>
    </lineage>
</organism>
<reference evidence="1" key="2">
    <citation type="journal article" date="2015" name="Fish Shellfish Immunol.">
        <title>Early steps in the European eel (Anguilla anguilla)-Vibrio vulnificus interaction in the gills: Role of the RtxA13 toxin.</title>
        <authorList>
            <person name="Callol A."/>
            <person name="Pajuelo D."/>
            <person name="Ebbesson L."/>
            <person name="Teles M."/>
            <person name="MacKenzie S."/>
            <person name="Amaro C."/>
        </authorList>
    </citation>
    <scope>NUCLEOTIDE SEQUENCE</scope>
</reference>
<dbReference type="AlphaFoldDB" id="A0A0E9PY61"/>
<name>A0A0E9PY61_ANGAN</name>
<proteinExistence type="predicted"/>
<sequence>MKVFLAVSNKRVAMPFLLIRLNTQIRLMPQMAVSGEVEQHQALWWSMKSSLVMSLVRSGCSSTL</sequence>